<reference evidence="2" key="1">
    <citation type="submission" date="2023-07" db="EMBL/GenBank/DDBJ databases">
        <authorList>
            <consortium name="AG Swart"/>
            <person name="Singh M."/>
            <person name="Singh A."/>
            <person name="Seah K."/>
            <person name="Emmerich C."/>
        </authorList>
    </citation>
    <scope>NUCLEOTIDE SEQUENCE</scope>
    <source>
        <strain evidence="2">DP1</strain>
    </source>
</reference>
<evidence type="ECO:0000256" key="1">
    <source>
        <dbReference type="SAM" id="MobiDB-lite"/>
    </source>
</evidence>
<dbReference type="AlphaFoldDB" id="A0AAD1UAN8"/>
<evidence type="ECO:0000313" key="2">
    <source>
        <dbReference type="EMBL" id="CAI2364460.1"/>
    </source>
</evidence>
<feature type="region of interest" description="Disordered" evidence="1">
    <location>
        <begin position="50"/>
        <end position="74"/>
    </location>
</feature>
<feature type="compositionally biased region" description="Polar residues" evidence="1">
    <location>
        <begin position="55"/>
        <end position="68"/>
    </location>
</feature>
<accession>A0AAD1UAN8</accession>
<dbReference type="EMBL" id="CAMPGE010005613">
    <property type="protein sequence ID" value="CAI2364460.1"/>
    <property type="molecule type" value="Genomic_DNA"/>
</dbReference>
<sequence>MRSTQLELSQVISKKADSSLFIPDHFEPDSRLLRLKPQRKRFFRYDTNDTRLKSTKNSPSATRSYFSKNTDKKQYLRTKRKINGDSRKNTGFNKNKRTLRRRVLERRIKAALNQEVAVQSGEMKVDDIKPEKSIQEKCGGEESVQSINEQCPNIQVIEKLKKKSCKKKQQLKSVAEFSINLGLNNDISLDSSPVSFINFSKNTGRQNQPVSQSRGTSPMNSSPFLLDNSMEMYNKASFGSNPRFITTKLNVITCDSLPKIPVKKTIRPPKVQIRTNRLRKLYRLIEEKTNRAMKRRLNHGRGATIWDSQVCGSRITKSRLKEL</sequence>
<protein>
    <submittedName>
        <fullName evidence="2">Uncharacterized protein</fullName>
    </submittedName>
</protein>
<proteinExistence type="predicted"/>
<dbReference type="Proteomes" id="UP001295684">
    <property type="component" value="Unassembled WGS sequence"/>
</dbReference>
<name>A0AAD1UAN8_EUPCR</name>
<comment type="caution">
    <text evidence="2">The sequence shown here is derived from an EMBL/GenBank/DDBJ whole genome shotgun (WGS) entry which is preliminary data.</text>
</comment>
<gene>
    <name evidence="2" type="ORF">ECRASSUSDP1_LOCUS5803</name>
</gene>
<keyword evidence="3" id="KW-1185">Reference proteome</keyword>
<feature type="region of interest" description="Disordered" evidence="1">
    <location>
        <begin position="201"/>
        <end position="220"/>
    </location>
</feature>
<evidence type="ECO:0000313" key="3">
    <source>
        <dbReference type="Proteomes" id="UP001295684"/>
    </source>
</evidence>
<organism evidence="2 3">
    <name type="scientific">Euplotes crassus</name>
    <dbReference type="NCBI Taxonomy" id="5936"/>
    <lineage>
        <taxon>Eukaryota</taxon>
        <taxon>Sar</taxon>
        <taxon>Alveolata</taxon>
        <taxon>Ciliophora</taxon>
        <taxon>Intramacronucleata</taxon>
        <taxon>Spirotrichea</taxon>
        <taxon>Hypotrichia</taxon>
        <taxon>Euplotida</taxon>
        <taxon>Euplotidae</taxon>
        <taxon>Moneuplotes</taxon>
    </lineage>
</organism>